<accession>A0A0V0IB27</accession>
<dbReference type="EMBL" id="GEDG01009329">
    <property type="protein sequence ID" value="JAP29216.1"/>
    <property type="molecule type" value="Transcribed_RNA"/>
</dbReference>
<name>A0A0V0IB27_SOLCH</name>
<reference evidence="1" key="1">
    <citation type="submission" date="2015-12" db="EMBL/GenBank/DDBJ databases">
        <title>Gene expression during late stages of embryo sac development: a critical building block for successful pollen-pistil interactions.</title>
        <authorList>
            <person name="Liu Y."/>
            <person name="Joly V."/>
            <person name="Sabar M."/>
            <person name="Matton D.P."/>
        </authorList>
    </citation>
    <scope>NUCLEOTIDE SEQUENCE</scope>
</reference>
<sequence>MNQALLIPKLLQLNDPNDNVIPQHTSDTYFSNIICCTNEKKTQNACCHSQTSDTYYNTTIFFELAL</sequence>
<evidence type="ECO:0000313" key="1">
    <source>
        <dbReference type="EMBL" id="JAP29216.1"/>
    </source>
</evidence>
<protein>
    <submittedName>
        <fullName evidence="1">Putative ovule protein</fullName>
    </submittedName>
</protein>
<proteinExistence type="predicted"/>
<organism evidence="1">
    <name type="scientific">Solanum chacoense</name>
    <name type="common">Chaco potato</name>
    <dbReference type="NCBI Taxonomy" id="4108"/>
    <lineage>
        <taxon>Eukaryota</taxon>
        <taxon>Viridiplantae</taxon>
        <taxon>Streptophyta</taxon>
        <taxon>Embryophyta</taxon>
        <taxon>Tracheophyta</taxon>
        <taxon>Spermatophyta</taxon>
        <taxon>Magnoliopsida</taxon>
        <taxon>eudicotyledons</taxon>
        <taxon>Gunneridae</taxon>
        <taxon>Pentapetalae</taxon>
        <taxon>asterids</taxon>
        <taxon>lamiids</taxon>
        <taxon>Solanales</taxon>
        <taxon>Solanaceae</taxon>
        <taxon>Solanoideae</taxon>
        <taxon>Solaneae</taxon>
        <taxon>Solanum</taxon>
    </lineage>
</organism>
<dbReference type="AlphaFoldDB" id="A0A0V0IB27"/>